<dbReference type="PROSITE" id="PS51740">
    <property type="entry name" value="SPOVT_ABRB"/>
    <property type="match status" value="1"/>
</dbReference>
<accession>A0A109GJT1</accession>
<dbReference type="PANTHER" id="PTHR36432:SF4">
    <property type="entry name" value="TRANSITION STATE REGULATOR ABH-RELATED"/>
    <property type="match status" value="1"/>
</dbReference>
<dbReference type="GO" id="GO:0003677">
    <property type="term" value="F:DNA binding"/>
    <property type="evidence" value="ECO:0007669"/>
    <property type="project" value="UniProtKB-UniRule"/>
</dbReference>
<evidence type="ECO:0000313" key="4">
    <source>
        <dbReference type="Proteomes" id="UP000065797"/>
    </source>
</evidence>
<dbReference type="Proteomes" id="UP000065797">
    <property type="component" value="Unassembled WGS sequence"/>
</dbReference>
<dbReference type="RefSeq" id="WP_060748921.1">
    <property type="nucleotide sequence ID" value="NZ_LRPH01000001.1"/>
</dbReference>
<dbReference type="Pfam" id="PF04014">
    <property type="entry name" value="MazE_antitoxin"/>
    <property type="match status" value="1"/>
</dbReference>
<feature type="domain" description="SpoVT-AbrB" evidence="2">
    <location>
        <begin position="5"/>
        <end position="50"/>
    </location>
</feature>
<dbReference type="InterPro" id="IPR052731">
    <property type="entry name" value="B_subtilis_Trans_State_Reg"/>
</dbReference>
<protein>
    <submittedName>
        <fullName evidence="3">AbrB family transcriptional regulator</fullName>
    </submittedName>
</protein>
<dbReference type="NCBIfam" id="TIGR01439">
    <property type="entry name" value="lp_hng_hel_AbrB"/>
    <property type="match status" value="1"/>
</dbReference>
<dbReference type="EMBL" id="LRPH01000001">
    <property type="protein sequence ID" value="KWU68227.1"/>
    <property type="molecule type" value="Genomic_DNA"/>
</dbReference>
<reference evidence="3 4" key="1">
    <citation type="submission" date="2016-01" db="EMBL/GenBank/DDBJ databases">
        <authorList>
            <person name="McClelland M."/>
            <person name="Jain A."/>
            <person name="Saraogi P."/>
            <person name="Mendelson R."/>
            <person name="Westerman R."/>
            <person name="SanMiguel P."/>
            <person name="Csonka L."/>
        </authorList>
    </citation>
    <scope>NUCLEOTIDE SEQUENCE [LARGE SCALE GENOMIC DNA]</scope>
    <source>
        <strain evidence="3 4">PE8-15</strain>
    </source>
</reference>
<name>A0A109GJT1_BACMY</name>
<proteinExistence type="predicted"/>
<dbReference type="AlphaFoldDB" id="A0A109GJT1"/>
<evidence type="ECO:0000256" key="1">
    <source>
        <dbReference type="PROSITE-ProRule" id="PRU01076"/>
    </source>
</evidence>
<sequence length="92" mass="9949">MKNTGVARKVDELGRVVIPVELRRTLGIAEGTALGFHVEGENIVLRKHEKSCFVTGEVSESNIELLDGRMFLSKEGASKLLGVIEKSGIVNA</sequence>
<dbReference type="InterPro" id="IPR040678">
    <property type="entry name" value="AbrB_C"/>
</dbReference>
<keyword evidence="1" id="KW-0238">DNA-binding</keyword>
<gene>
    <name evidence="3" type="ORF">AWW70_00195</name>
</gene>
<dbReference type="InterPro" id="IPR037914">
    <property type="entry name" value="SpoVT-AbrB_sf"/>
</dbReference>
<evidence type="ECO:0000313" key="3">
    <source>
        <dbReference type="EMBL" id="KWU68227.1"/>
    </source>
</evidence>
<dbReference type="SMART" id="SM00966">
    <property type="entry name" value="SpoVT_AbrB"/>
    <property type="match status" value="1"/>
</dbReference>
<comment type="caution">
    <text evidence="3">The sequence shown here is derived from an EMBL/GenBank/DDBJ whole genome shotgun (WGS) entry which is preliminary data.</text>
</comment>
<organism evidence="3 4">
    <name type="scientific">Bacillus mycoides</name>
    <dbReference type="NCBI Taxonomy" id="1405"/>
    <lineage>
        <taxon>Bacteria</taxon>
        <taxon>Bacillati</taxon>
        <taxon>Bacillota</taxon>
        <taxon>Bacilli</taxon>
        <taxon>Bacillales</taxon>
        <taxon>Bacillaceae</taxon>
        <taxon>Bacillus</taxon>
        <taxon>Bacillus cereus group</taxon>
    </lineage>
</organism>
<dbReference type="Gene3D" id="2.10.260.10">
    <property type="match status" value="1"/>
</dbReference>
<evidence type="ECO:0000259" key="2">
    <source>
        <dbReference type="PROSITE" id="PS51740"/>
    </source>
</evidence>
<dbReference type="InterPro" id="IPR007159">
    <property type="entry name" value="SpoVT-AbrB_dom"/>
</dbReference>
<dbReference type="Pfam" id="PF18277">
    <property type="entry name" value="AbrB_C"/>
    <property type="match status" value="1"/>
</dbReference>
<dbReference type="PANTHER" id="PTHR36432">
    <property type="match status" value="1"/>
</dbReference>
<dbReference type="SUPFAM" id="SSF89447">
    <property type="entry name" value="AbrB/MazE/MraZ-like"/>
    <property type="match status" value="1"/>
</dbReference>